<evidence type="ECO:0000313" key="2">
    <source>
        <dbReference type="Proteomes" id="UP001165960"/>
    </source>
</evidence>
<evidence type="ECO:0000313" key="1">
    <source>
        <dbReference type="EMBL" id="KAJ9087589.1"/>
    </source>
</evidence>
<keyword evidence="2" id="KW-1185">Reference proteome</keyword>
<comment type="caution">
    <text evidence="1">The sequence shown here is derived from an EMBL/GenBank/DDBJ whole genome shotgun (WGS) entry which is preliminary data.</text>
</comment>
<dbReference type="Proteomes" id="UP001165960">
    <property type="component" value="Unassembled WGS sequence"/>
</dbReference>
<accession>A0ACC2UL10</accession>
<reference evidence="1" key="1">
    <citation type="submission" date="2022-04" db="EMBL/GenBank/DDBJ databases">
        <title>Genome of the entomopathogenic fungus Entomophthora muscae.</title>
        <authorList>
            <person name="Elya C."/>
            <person name="Lovett B.R."/>
            <person name="Lee E."/>
            <person name="Macias A.M."/>
            <person name="Hajek A.E."/>
            <person name="De Bivort B.L."/>
            <person name="Kasson M.T."/>
            <person name="De Fine Licht H.H."/>
            <person name="Stajich J.E."/>
        </authorList>
    </citation>
    <scope>NUCLEOTIDE SEQUENCE</scope>
    <source>
        <strain evidence="1">Berkeley</strain>
    </source>
</reference>
<dbReference type="EMBL" id="QTSX02000229">
    <property type="protein sequence ID" value="KAJ9087589.1"/>
    <property type="molecule type" value="Genomic_DNA"/>
</dbReference>
<sequence length="96" mass="10675">MNLAEARNCLVLLGAHFKALHAQYSSESHKFLTVGSMLTGDPLEWFTSALEDNKGICLNFDKFKARLLEATAPKGTWIQALLKLLSLDQRGTPLEE</sequence>
<gene>
    <name evidence="1" type="ORF">DSO57_1031634</name>
</gene>
<proteinExistence type="predicted"/>
<name>A0ACC2UL10_9FUNG</name>
<organism evidence="1 2">
    <name type="scientific">Entomophthora muscae</name>
    <dbReference type="NCBI Taxonomy" id="34485"/>
    <lineage>
        <taxon>Eukaryota</taxon>
        <taxon>Fungi</taxon>
        <taxon>Fungi incertae sedis</taxon>
        <taxon>Zoopagomycota</taxon>
        <taxon>Entomophthoromycotina</taxon>
        <taxon>Entomophthoromycetes</taxon>
        <taxon>Entomophthorales</taxon>
        <taxon>Entomophthoraceae</taxon>
        <taxon>Entomophthora</taxon>
    </lineage>
</organism>
<protein>
    <submittedName>
        <fullName evidence="1">Uncharacterized protein</fullName>
    </submittedName>
</protein>